<evidence type="ECO:0000313" key="4">
    <source>
        <dbReference type="Proteomes" id="UP000183971"/>
    </source>
</evidence>
<feature type="domain" description="Apple" evidence="2">
    <location>
        <begin position="154"/>
        <end position="240"/>
    </location>
</feature>
<protein>
    <recommendedName>
        <fullName evidence="2">Apple domain-containing protein</fullName>
    </recommendedName>
</protein>
<dbReference type="Pfam" id="PF00024">
    <property type="entry name" value="PAN_1"/>
    <property type="match status" value="1"/>
</dbReference>
<accession>A0A1L7W7T0</accession>
<evidence type="ECO:0000313" key="3">
    <source>
        <dbReference type="EMBL" id="CZR48644.1"/>
    </source>
</evidence>
<dbReference type="InterPro" id="IPR003609">
    <property type="entry name" value="Pan_app"/>
</dbReference>
<evidence type="ECO:0000256" key="1">
    <source>
        <dbReference type="SAM" id="SignalP"/>
    </source>
</evidence>
<organism evidence="3 4">
    <name type="scientific">Fusarium proliferatum (strain ET1)</name>
    <name type="common">Orchid endophyte fungus</name>
    <dbReference type="NCBI Taxonomy" id="1227346"/>
    <lineage>
        <taxon>Eukaryota</taxon>
        <taxon>Fungi</taxon>
        <taxon>Dikarya</taxon>
        <taxon>Ascomycota</taxon>
        <taxon>Pezizomycotina</taxon>
        <taxon>Sordariomycetes</taxon>
        <taxon>Hypocreomycetidae</taxon>
        <taxon>Hypocreales</taxon>
        <taxon>Nectriaceae</taxon>
        <taxon>Fusarium</taxon>
        <taxon>Fusarium fujikuroi species complex</taxon>
    </lineage>
</organism>
<dbReference type="GeneID" id="42048917"/>
<dbReference type="EMBL" id="FJOF01000014">
    <property type="protein sequence ID" value="CZR48644.1"/>
    <property type="molecule type" value="Genomic_DNA"/>
</dbReference>
<dbReference type="AlphaFoldDB" id="A0A1L7W7T0"/>
<keyword evidence="1" id="KW-0732">Signal</keyword>
<name>A0A1L7W7T0_FUSPR</name>
<dbReference type="PROSITE" id="PS50948">
    <property type="entry name" value="PAN"/>
    <property type="match status" value="1"/>
</dbReference>
<gene>
    <name evidence="3" type="ORF">FPRO_04032</name>
</gene>
<dbReference type="RefSeq" id="XP_031089170.1">
    <property type="nucleotide sequence ID" value="XM_031223852.1"/>
</dbReference>
<proteinExistence type="predicted"/>
<feature type="signal peptide" evidence="1">
    <location>
        <begin position="1"/>
        <end position="20"/>
    </location>
</feature>
<keyword evidence="4" id="KW-1185">Reference proteome</keyword>
<reference evidence="4" key="1">
    <citation type="journal article" date="2016" name="Genome Biol. Evol.">
        <title>Comparative 'omics' of the Fusarium fujikuroi species complex highlights differences in genetic potential and metabolite synthesis.</title>
        <authorList>
            <person name="Niehaus E.-M."/>
            <person name="Muensterkoetter M."/>
            <person name="Proctor R.H."/>
            <person name="Brown D.W."/>
            <person name="Sharon A."/>
            <person name="Idan Y."/>
            <person name="Oren-Young L."/>
            <person name="Sieber C.M."/>
            <person name="Novak O."/>
            <person name="Pencik A."/>
            <person name="Tarkowska D."/>
            <person name="Hromadova K."/>
            <person name="Freeman S."/>
            <person name="Maymon M."/>
            <person name="Elazar M."/>
            <person name="Youssef S.A."/>
            <person name="El-Shabrawy E.S.M."/>
            <person name="Shalaby A.B.A."/>
            <person name="Houterman P."/>
            <person name="Brock N.L."/>
            <person name="Burkhardt I."/>
            <person name="Tsavkelova E.A."/>
            <person name="Dickschat J.S."/>
            <person name="Galuszka P."/>
            <person name="Gueldener U."/>
            <person name="Tudzynski B."/>
        </authorList>
    </citation>
    <scope>NUCLEOTIDE SEQUENCE [LARGE SCALE GENOMIC DNA]</scope>
    <source>
        <strain evidence="4">ET1</strain>
    </source>
</reference>
<comment type="caution">
    <text evidence="3">The sequence shown here is derived from an EMBL/GenBank/DDBJ whole genome shotgun (WGS) entry which is preliminary data.</text>
</comment>
<dbReference type="VEuPathDB" id="FungiDB:FPRO_04032"/>
<feature type="chain" id="PRO_5012453856" description="Apple domain-containing protein" evidence="1">
    <location>
        <begin position="21"/>
        <end position="247"/>
    </location>
</feature>
<dbReference type="Proteomes" id="UP000183971">
    <property type="component" value="Unassembled WGS sequence"/>
</dbReference>
<sequence length="247" mass="26712">MRISFVLFITILYAASDGHARGPGLVTLPEKCNCPVGSTCPVTDGCYIQGKKEAAAEADRRCSASVEAARAEEQAKCDAKVWQEKTSCDSKLSEAETRCNNKVSEEKSSCDAKISEAKTSCDNRISQAETSCIGKISEKENSCNARISEEKSNCDARLRTDAAANGCGVAKWGQGWYVVKAGVNLANCQNLCKADPKCLSFSNNKSPNGNHACYLYDKETAQLTPGNYGNYAWVQFDKHCGPVPNYS</sequence>
<evidence type="ECO:0000259" key="2">
    <source>
        <dbReference type="PROSITE" id="PS50948"/>
    </source>
</evidence>